<feature type="binding site" evidence="11">
    <location>
        <position position="305"/>
    </location>
    <ligand>
        <name>L-glutamine</name>
        <dbReference type="ChEBI" id="CHEBI:58359"/>
    </ligand>
</feature>
<dbReference type="SUPFAM" id="SSF52317">
    <property type="entry name" value="Class I glutamine amidotransferase-like"/>
    <property type="match status" value="1"/>
</dbReference>
<reference evidence="13 14" key="1">
    <citation type="submission" date="2020-05" db="EMBL/GenBank/DDBJ databases">
        <title>Strain PA2F3 complete genome.</title>
        <authorList>
            <person name="Kim Y.-S."/>
            <person name="Kim S.-J."/>
            <person name="Jung H.-k."/>
            <person name="Kim S.-E."/>
            <person name="Kim K.-H."/>
        </authorList>
    </citation>
    <scope>NUCLEOTIDE SEQUENCE [LARGE SCALE GENOMIC DNA]</scope>
    <source>
        <strain evidence="13 14">PA2F3</strain>
    </source>
</reference>
<evidence type="ECO:0000313" key="14">
    <source>
        <dbReference type="Proteomes" id="UP000502498"/>
    </source>
</evidence>
<dbReference type="Pfam" id="PF00988">
    <property type="entry name" value="CPSase_sm_chain"/>
    <property type="match status" value="1"/>
</dbReference>
<proteinExistence type="inferred from homology"/>
<dbReference type="GO" id="GO:0006207">
    <property type="term" value="P:'de novo' pyrimidine nucleobase biosynthetic process"/>
    <property type="evidence" value="ECO:0007669"/>
    <property type="project" value="InterPro"/>
</dbReference>
<keyword evidence="5 11" id="KW-0547">Nucleotide-binding</keyword>
<evidence type="ECO:0000256" key="8">
    <source>
        <dbReference type="ARBA" id="ARBA00022975"/>
    </source>
</evidence>
<dbReference type="Gene3D" id="3.40.50.880">
    <property type="match status" value="1"/>
</dbReference>
<dbReference type="FunFam" id="3.50.30.20:FF:000001">
    <property type="entry name" value="Carbamoyl-phosphate synthase small chain"/>
    <property type="match status" value="1"/>
</dbReference>
<dbReference type="PROSITE" id="PS51273">
    <property type="entry name" value="GATASE_TYPE_1"/>
    <property type="match status" value="1"/>
</dbReference>
<dbReference type="Proteomes" id="UP000502498">
    <property type="component" value="Chromosome"/>
</dbReference>
<dbReference type="GO" id="GO:0004088">
    <property type="term" value="F:carbamoyl-phosphate synthase (glutamine-hydrolyzing) activity"/>
    <property type="evidence" value="ECO:0007669"/>
    <property type="project" value="UniProtKB-UniRule"/>
</dbReference>
<comment type="catalytic activity">
    <reaction evidence="10 11">
        <text>L-glutamine + H2O = L-glutamate + NH4(+)</text>
        <dbReference type="Rhea" id="RHEA:15889"/>
        <dbReference type="ChEBI" id="CHEBI:15377"/>
        <dbReference type="ChEBI" id="CHEBI:28938"/>
        <dbReference type="ChEBI" id="CHEBI:29985"/>
        <dbReference type="ChEBI" id="CHEBI:58359"/>
    </reaction>
</comment>
<dbReference type="NCBIfam" id="TIGR01368">
    <property type="entry name" value="CPSaseIIsmall"/>
    <property type="match status" value="1"/>
</dbReference>
<comment type="catalytic activity">
    <reaction evidence="9 11">
        <text>hydrogencarbonate + L-glutamine + 2 ATP + H2O = carbamoyl phosphate + L-glutamate + 2 ADP + phosphate + 2 H(+)</text>
        <dbReference type="Rhea" id="RHEA:18633"/>
        <dbReference type="ChEBI" id="CHEBI:15377"/>
        <dbReference type="ChEBI" id="CHEBI:15378"/>
        <dbReference type="ChEBI" id="CHEBI:17544"/>
        <dbReference type="ChEBI" id="CHEBI:29985"/>
        <dbReference type="ChEBI" id="CHEBI:30616"/>
        <dbReference type="ChEBI" id="CHEBI:43474"/>
        <dbReference type="ChEBI" id="CHEBI:58228"/>
        <dbReference type="ChEBI" id="CHEBI:58359"/>
        <dbReference type="ChEBI" id="CHEBI:456216"/>
        <dbReference type="EC" id="6.3.5.5"/>
    </reaction>
</comment>
<comment type="similarity">
    <text evidence="3 11">Belongs to the CarA family.</text>
</comment>
<dbReference type="InterPro" id="IPR035686">
    <property type="entry name" value="CPSase_GATase1"/>
</dbReference>
<keyword evidence="11" id="KW-0028">Amino-acid biosynthesis</keyword>
<feature type="active site" description="Nucleophile" evidence="11">
    <location>
        <position position="261"/>
    </location>
</feature>
<evidence type="ECO:0000256" key="4">
    <source>
        <dbReference type="ARBA" id="ARBA00022598"/>
    </source>
</evidence>
<dbReference type="SMART" id="SM01097">
    <property type="entry name" value="CPSase_sm_chain"/>
    <property type="match status" value="1"/>
</dbReference>
<dbReference type="CDD" id="cd01744">
    <property type="entry name" value="GATase1_CPSase"/>
    <property type="match status" value="1"/>
</dbReference>
<keyword evidence="4 11" id="KW-0436">Ligase</keyword>
<dbReference type="EC" id="6.3.5.5" evidence="11"/>
<gene>
    <name evidence="11 13" type="primary">carA</name>
    <name evidence="13" type="ORF">HQM25_09090</name>
</gene>
<dbReference type="InterPro" id="IPR029062">
    <property type="entry name" value="Class_I_gatase-like"/>
</dbReference>
<evidence type="ECO:0000256" key="5">
    <source>
        <dbReference type="ARBA" id="ARBA00022741"/>
    </source>
</evidence>
<dbReference type="SUPFAM" id="SSF52021">
    <property type="entry name" value="Carbamoyl phosphate synthetase, small subunit N-terminal domain"/>
    <property type="match status" value="1"/>
</dbReference>
<dbReference type="PANTHER" id="PTHR43418">
    <property type="entry name" value="MULTIFUNCTIONAL TRYPTOPHAN BIOSYNTHESIS PROTEIN-RELATED"/>
    <property type="match status" value="1"/>
</dbReference>
<evidence type="ECO:0000256" key="6">
    <source>
        <dbReference type="ARBA" id="ARBA00022840"/>
    </source>
</evidence>
<dbReference type="NCBIfam" id="NF009475">
    <property type="entry name" value="PRK12838.1"/>
    <property type="match status" value="1"/>
</dbReference>
<dbReference type="InterPro" id="IPR036480">
    <property type="entry name" value="CarbP_synth_ssu_N_sf"/>
</dbReference>
<feature type="active site" evidence="11">
    <location>
        <position position="353"/>
    </location>
</feature>
<dbReference type="InterPro" id="IPR050472">
    <property type="entry name" value="Anth_synth/Amidotransfase"/>
</dbReference>
<keyword evidence="11" id="KW-0055">Arginine biosynthesis</keyword>
<dbReference type="Pfam" id="PF00117">
    <property type="entry name" value="GATase"/>
    <property type="match status" value="1"/>
</dbReference>
<feature type="active site" evidence="11">
    <location>
        <position position="355"/>
    </location>
</feature>
<dbReference type="RefSeq" id="WP_172989938.1">
    <property type="nucleotide sequence ID" value="NZ_CP054038.1"/>
</dbReference>
<dbReference type="AlphaFoldDB" id="A0A7D4Q817"/>
<dbReference type="GO" id="GO:0006541">
    <property type="term" value="P:glutamine metabolic process"/>
    <property type="evidence" value="ECO:0007669"/>
    <property type="project" value="InterPro"/>
</dbReference>
<feature type="binding site" evidence="11">
    <location>
        <position position="233"/>
    </location>
    <ligand>
        <name>L-glutamine</name>
        <dbReference type="ChEBI" id="CHEBI:58359"/>
    </ligand>
</feature>
<feature type="binding site" evidence="11">
    <location>
        <position position="265"/>
    </location>
    <ligand>
        <name>L-glutamine</name>
        <dbReference type="ChEBI" id="CHEBI:58359"/>
    </ligand>
</feature>
<comment type="function">
    <text evidence="11">Small subunit of the glutamine-dependent carbamoyl phosphate synthetase (CPSase). CPSase catalyzes the formation of carbamoyl phosphate from the ammonia moiety of glutamine, carbonate, and phosphate donated by ATP, constituting the first step of 2 biosynthetic pathways, one leading to arginine and/or urea and the other to pyrimidine nucleotides. The small subunit (glutamine amidotransferase) binds and cleaves glutamine to supply the large subunit with the substrate ammonia.</text>
</comment>
<comment type="pathway">
    <text evidence="2 11">Amino-acid biosynthesis; L-arginine biosynthesis; carbamoyl phosphate from bicarbonate: step 1/1.</text>
</comment>
<dbReference type="PRINTS" id="PR00096">
    <property type="entry name" value="GATASE"/>
</dbReference>
<feature type="region of interest" description="CPSase" evidence="11">
    <location>
        <begin position="1"/>
        <end position="182"/>
    </location>
</feature>
<organism evidence="13 14">
    <name type="scientific">Microbacterium hominis</name>
    <dbReference type="NCBI Taxonomy" id="162426"/>
    <lineage>
        <taxon>Bacteria</taxon>
        <taxon>Bacillati</taxon>
        <taxon>Actinomycetota</taxon>
        <taxon>Actinomycetes</taxon>
        <taxon>Micrococcales</taxon>
        <taxon>Microbacteriaceae</taxon>
        <taxon>Microbacterium</taxon>
    </lineage>
</organism>
<evidence type="ECO:0000256" key="7">
    <source>
        <dbReference type="ARBA" id="ARBA00022962"/>
    </source>
</evidence>
<keyword evidence="8 11" id="KW-0665">Pyrimidine biosynthesis</keyword>
<dbReference type="PRINTS" id="PR00097">
    <property type="entry name" value="ANTSNTHASEII"/>
</dbReference>
<evidence type="ECO:0000313" key="13">
    <source>
        <dbReference type="EMBL" id="QKJ19499.1"/>
    </source>
</evidence>
<dbReference type="GO" id="GO:0044205">
    <property type="term" value="P:'de novo' UMP biosynthetic process"/>
    <property type="evidence" value="ECO:0007669"/>
    <property type="project" value="UniProtKB-UniRule"/>
</dbReference>
<sequence length="383" mass="40799">MTLFTTEPAVLVLEDGTRHVGRAYGARGTTLGEVVFATGMTGYQETLTDPSYAGQIVLQTAPHIGNTGMNDEDPESRRIWVSGYIVRDPSRVVSNWRADESLDEALVSDGVVGISGIDTRAVTRRIRSEGSMRGGIFSGEAAALDPDEQLRIVREAPPMAGRNLSAEVSVAVAEVTPATGERVGALAVLDLGVKQATVDNLAARGFDVHVLPQAVTIDEIRAIDPVAVFYSNGPGDPAASDDHVDLLRGVLDDGLPFFGICFGNQLLGRALGLGTYKLPFGHRGINQPVLDKATGRVEITAHNHGFAVDAPLEGTFDSPHGYGKVEVSHVGLNDNVVEGLRALDIPAFSVQYHPEAAAGPHDANYLFDRFRDLVVATLEKKNA</sequence>
<evidence type="ECO:0000256" key="10">
    <source>
        <dbReference type="ARBA" id="ARBA00049285"/>
    </source>
</evidence>
<dbReference type="EMBL" id="CP054038">
    <property type="protein sequence ID" value="QKJ19499.1"/>
    <property type="molecule type" value="Genomic_DNA"/>
</dbReference>
<evidence type="ECO:0000256" key="3">
    <source>
        <dbReference type="ARBA" id="ARBA00007800"/>
    </source>
</evidence>
<comment type="pathway">
    <text evidence="1 11">Pyrimidine metabolism; UMP biosynthesis via de novo pathway; (S)-dihydroorotate from bicarbonate: step 1/3.</text>
</comment>
<feature type="binding site" evidence="11">
    <location>
        <position position="51"/>
    </location>
    <ligand>
        <name>L-glutamine</name>
        <dbReference type="ChEBI" id="CHEBI:58359"/>
    </ligand>
</feature>
<dbReference type="Gene3D" id="3.50.30.20">
    <property type="entry name" value="Carbamoyl-phosphate synthase small subunit, N-terminal domain"/>
    <property type="match status" value="1"/>
</dbReference>
<dbReference type="GO" id="GO:0006526">
    <property type="term" value="P:L-arginine biosynthetic process"/>
    <property type="evidence" value="ECO:0007669"/>
    <property type="project" value="UniProtKB-UniRule"/>
</dbReference>
<dbReference type="PANTHER" id="PTHR43418:SF7">
    <property type="entry name" value="CARBAMOYL-PHOSPHATE SYNTHASE SMALL CHAIN"/>
    <property type="match status" value="1"/>
</dbReference>
<evidence type="ECO:0000256" key="1">
    <source>
        <dbReference type="ARBA" id="ARBA00004812"/>
    </source>
</evidence>
<dbReference type="GO" id="GO:0005524">
    <property type="term" value="F:ATP binding"/>
    <property type="evidence" value="ECO:0007669"/>
    <property type="project" value="UniProtKB-UniRule"/>
</dbReference>
<dbReference type="InterPro" id="IPR017926">
    <property type="entry name" value="GATASE"/>
</dbReference>
<feature type="binding site" evidence="11">
    <location>
        <position position="306"/>
    </location>
    <ligand>
        <name>L-glutamine</name>
        <dbReference type="ChEBI" id="CHEBI:58359"/>
    </ligand>
</feature>
<dbReference type="HAMAP" id="MF_01209">
    <property type="entry name" value="CPSase_S_chain"/>
    <property type="match status" value="1"/>
</dbReference>
<name>A0A7D4Q817_9MICO</name>
<evidence type="ECO:0000256" key="11">
    <source>
        <dbReference type="HAMAP-Rule" id="MF_01209"/>
    </source>
</evidence>
<feature type="binding site" evidence="11">
    <location>
        <position position="262"/>
    </location>
    <ligand>
        <name>L-glutamine</name>
        <dbReference type="ChEBI" id="CHEBI:58359"/>
    </ligand>
</feature>
<dbReference type="UniPathway" id="UPA00068">
    <property type="reaction ID" value="UER00171"/>
</dbReference>
<evidence type="ECO:0000256" key="2">
    <source>
        <dbReference type="ARBA" id="ARBA00005077"/>
    </source>
</evidence>
<feature type="domain" description="Carbamoyl-phosphate synthase small subunit N-terminal" evidence="12">
    <location>
        <begin position="7"/>
        <end position="137"/>
    </location>
</feature>
<accession>A0A7D4Q817</accession>
<keyword evidence="7 11" id="KW-0315">Glutamine amidotransferase</keyword>
<dbReference type="InterPro" id="IPR002474">
    <property type="entry name" value="CarbamoylP_synth_ssu_N"/>
</dbReference>
<dbReference type="InterPro" id="IPR006274">
    <property type="entry name" value="CarbamoylP_synth_ssu"/>
</dbReference>
<protein>
    <recommendedName>
        <fullName evidence="11">Carbamoyl phosphate synthase small chain</fullName>
        <ecNumber evidence="11">6.3.5.5</ecNumber>
    </recommendedName>
    <alternativeName>
        <fullName evidence="11">Carbamoyl phosphate synthetase glutamine chain</fullName>
    </alternativeName>
</protein>
<comment type="subunit">
    <text evidence="11">Composed of two chains; the small (or glutamine) chain promotes the hydrolysis of glutamine to ammonia, which is used by the large (or ammonia) chain to synthesize carbamoyl phosphate. Tetramer of heterodimers (alpha,beta)4.</text>
</comment>
<evidence type="ECO:0000259" key="12">
    <source>
        <dbReference type="SMART" id="SM01097"/>
    </source>
</evidence>
<keyword evidence="6 11" id="KW-0067">ATP-binding</keyword>
<evidence type="ECO:0000256" key="9">
    <source>
        <dbReference type="ARBA" id="ARBA00048816"/>
    </source>
</evidence>
<feature type="binding site" evidence="11">
    <location>
        <position position="235"/>
    </location>
    <ligand>
        <name>L-glutamine</name>
        <dbReference type="ChEBI" id="CHEBI:58359"/>
    </ligand>
</feature>
<dbReference type="UniPathway" id="UPA00070">
    <property type="reaction ID" value="UER00115"/>
</dbReference>
<feature type="binding site" evidence="11">
    <location>
        <position position="303"/>
    </location>
    <ligand>
        <name>L-glutamine</name>
        <dbReference type="ChEBI" id="CHEBI:58359"/>
    </ligand>
</feature>
<dbReference type="PRINTS" id="PR00099">
    <property type="entry name" value="CPSGATASE"/>
</dbReference>